<dbReference type="InterPro" id="IPR003593">
    <property type="entry name" value="AAA+_ATPase"/>
</dbReference>
<accession>A0ABS3XXX6</accession>
<dbReference type="EMBL" id="JAFFZM010000010">
    <property type="protein sequence ID" value="MBO8200239.1"/>
    <property type="molecule type" value="Genomic_DNA"/>
</dbReference>
<dbReference type="SMART" id="SM00382">
    <property type="entry name" value="AAA"/>
    <property type="match status" value="1"/>
</dbReference>
<feature type="region of interest" description="Disordered" evidence="1">
    <location>
        <begin position="681"/>
        <end position="734"/>
    </location>
</feature>
<feature type="compositionally biased region" description="Low complexity" evidence="1">
    <location>
        <begin position="636"/>
        <end position="647"/>
    </location>
</feature>
<organism evidence="3 4">
    <name type="scientific">Streptomyces smyrnaeus</name>
    <dbReference type="NCBI Taxonomy" id="1387713"/>
    <lineage>
        <taxon>Bacteria</taxon>
        <taxon>Bacillati</taxon>
        <taxon>Actinomycetota</taxon>
        <taxon>Actinomycetes</taxon>
        <taxon>Kitasatosporales</taxon>
        <taxon>Streptomycetaceae</taxon>
        <taxon>Streptomyces</taxon>
    </lineage>
</organism>
<feature type="region of interest" description="Disordered" evidence="1">
    <location>
        <begin position="1"/>
        <end position="33"/>
    </location>
</feature>
<feature type="compositionally biased region" description="Basic and acidic residues" evidence="1">
    <location>
        <begin position="20"/>
        <end position="33"/>
    </location>
</feature>
<comment type="caution">
    <text evidence="3">The sequence shown here is derived from an EMBL/GenBank/DDBJ whole genome shotgun (WGS) entry which is preliminary data.</text>
</comment>
<protein>
    <submittedName>
        <fullName evidence="3">ATP-binding protein</fullName>
    </submittedName>
</protein>
<feature type="compositionally biased region" description="Polar residues" evidence="1">
    <location>
        <begin position="681"/>
        <end position="690"/>
    </location>
</feature>
<dbReference type="GO" id="GO:0005524">
    <property type="term" value="F:ATP binding"/>
    <property type="evidence" value="ECO:0007669"/>
    <property type="project" value="UniProtKB-KW"/>
</dbReference>
<dbReference type="GeneID" id="96260571"/>
<dbReference type="Gene3D" id="3.40.50.300">
    <property type="entry name" value="P-loop containing nucleotide triphosphate hydrolases"/>
    <property type="match status" value="1"/>
</dbReference>
<feature type="region of interest" description="Disordered" evidence="1">
    <location>
        <begin position="498"/>
        <end position="652"/>
    </location>
</feature>
<dbReference type="RefSeq" id="WP_209211887.1">
    <property type="nucleotide sequence ID" value="NZ_JAFFZM010000010.1"/>
</dbReference>
<keyword evidence="3" id="KW-0067">ATP-binding</keyword>
<feature type="compositionally biased region" description="Low complexity" evidence="1">
    <location>
        <begin position="510"/>
        <end position="531"/>
    </location>
</feature>
<evidence type="ECO:0000259" key="2">
    <source>
        <dbReference type="SMART" id="SM00382"/>
    </source>
</evidence>
<dbReference type="InterPro" id="IPR027417">
    <property type="entry name" value="P-loop_NTPase"/>
</dbReference>
<dbReference type="Proteomes" id="UP000721954">
    <property type="component" value="Unassembled WGS sequence"/>
</dbReference>
<feature type="compositionally biased region" description="Gly residues" evidence="1">
    <location>
        <begin position="532"/>
        <end position="542"/>
    </location>
</feature>
<dbReference type="Pfam" id="PF13191">
    <property type="entry name" value="AAA_16"/>
    <property type="match status" value="1"/>
</dbReference>
<name>A0ABS3XXX6_9ACTN</name>
<evidence type="ECO:0000313" key="3">
    <source>
        <dbReference type="EMBL" id="MBO8200239.1"/>
    </source>
</evidence>
<feature type="compositionally biased region" description="Gly residues" evidence="1">
    <location>
        <begin position="625"/>
        <end position="635"/>
    </location>
</feature>
<keyword evidence="4" id="KW-1185">Reference proteome</keyword>
<gene>
    <name evidence="3" type="ORF">JW613_18315</name>
</gene>
<reference evidence="3 4" key="1">
    <citation type="submission" date="2021-02" db="EMBL/GenBank/DDBJ databases">
        <title>Streptomyces spirodelae sp. nov., isolated from duckweed.</title>
        <authorList>
            <person name="Saimee Y."/>
            <person name="Duangmal K."/>
        </authorList>
    </citation>
    <scope>NUCLEOTIDE SEQUENCE [LARGE SCALE GENOMIC DNA]</scope>
    <source>
        <strain evidence="3 4">DSM 42105</strain>
    </source>
</reference>
<feature type="domain" description="AAA+ ATPase" evidence="2">
    <location>
        <begin position="104"/>
        <end position="236"/>
    </location>
</feature>
<keyword evidence="3" id="KW-0547">Nucleotide-binding</keyword>
<dbReference type="InterPro" id="IPR041664">
    <property type="entry name" value="AAA_16"/>
</dbReference>
<evidence type="ECO:0000313" key="4">
    <source>
        <dbReference type="Proteomes" id="UP000721954"/>
    </source>
</evidence>
<feature type="compositionally biased region" description="Basic and acidic residues" evidence="1">
    <location>
        <begin position="1"/>
        <end position="11"/>
    </location>
</feature>
<feature type="compositionally biased region" description="Low complexity" evidence="1">
    <location>
        <begin position="698"/>
        <end position="716"/>
    </location>
</feature>
<evidence type="ECO:0000256" key="1">
    <source>
        <dbReference type="SAM" id="MobiDB-lite"/>
    </source>
</evidence>
<feature type="compositionally biased region" description="Low complexity" evidence="1">
    <location>
        <begin position="543"/>
        <end position="565"/>
    </location>
</feature>
<sequence>MAVEQPEDRDGVTTGPGQRPRGEPGDGDTTRVRVDIGGDAMGPIVAGHHNVVVDAQHGSAVTLLMDRERPRPVRRDHIALLPGRQSAPLGREAELAALADAVATGGPVLLWGPPGIGKSTLLRHAARSLPPGPDGVLFLAAAHREAEDLAQEIFEACYDTAGYAPHATELRRLMTGVRVTVYVDGAELSADALRELADAAPDATFVFACRERVPLGGGRSLELGGLDREAGVELLARELDPTSPEDARAAAELWKAAAGVPLLLLRAGVLARRDAAGTLLLPRPGATSELLPLLLDQLDARAEKVLRLLAALGDAELGVVHIGALAEVAEPYTVCARLVDLGLITATDGGYRCAVDAGRTVRERHPDPFPVDRLCEYLAHWAAQPTTEPEQVAAHARAVEVAAELAERAGRPDLAVRVAWAASPALARALRFDAWGRLLDRGRGAAQQAGDDRAVAYFTHEQGIRRLVTGRRVLAGVLLAEAVVLWHQLGDGRGAEAAAGAQQYAPPPLSGSADGPGAAAPQGDAAPHADGGVTGQGGGPPGGDSAPPDSFTAPDSGPSPGNDPSFAGGPSHGGGPTADSAFAADPGDVGQPAAHAGDFTQSPGGPGPTAPDLSGTVAPTPPGVGESGGLTGGTASGTPAGASAATAAGGGMSAGTSVLAALAVITALVIGGVAVKNHQDSTTTANSSATPLPVRSHTPSAPTAPRTPTTFPTPTRAQEEPEPRPSPTGLAGTWRNSQGAVIVFTRSGPGNYKATARSICGNIIALNFTGSSRIYRGTEPLYEVDGGSCGRRLGNLNTTITLTTSGDTARVVKTPPSSMEGPCYGCGSSVLTRVR</sequence>
<proteinExistence type="predicted"/>
<dbReference type="SUPFAM" id="SSF52540">
    <property type="entry name" value="P-loop containing nucleoside triphosphate hydrolases"/>
    <property type="match status" value="1"/>
</dbReference>